<feature type="region of interest" description="Disordered" evidence="1">
    <location>
        <begin position="1"/>
        <end position="47"/>
    </location>
</feature>
<feature type="non-terminal residue" evidence="2">
    <location>
        <position position="1"/>
    </location>
</feature>
<dbReference type="AlphaFoldDB" id="X1S922"/>
<gene>
    <name evidence="2" type="ORF">S12H4_08281</name>
</gene>
<name>X1S922_9ZZZZ</name>
<comment type="caution">
    <text evidence="2">The sequence shown here is derived from an EMBL/GenBank/DDBJ whole genome shotgun (WGS) entry which is preliminary data.</text>
</comment>
<proteinExistence type="predicted"/>
<dbReference type="EMBL" id="BARW01003181">
    <property type="protein sequence ID" value="GAI64289.1"/>
    <property type="molecule type" value="Genomic_DNA"/>
</dbReference>
<feature type="compositionally biased region" description="Basic residues" evidence="1">
    <location>
        <begin position="10"/>
        <end position="19"/>
    </location>
</feature>
<organism evidence="2">
    <name type="scientific">marine sediment metagenome</name>
    <dbReference type="NCBI Taxonomy" id="412755"/>
    <lineage>
        <taxon>unclassified sequences</taxon>
        <taxon>metagenomes</taxon>
        <taxon>ecological metagenomes</taxon>
    </lineage>
</organism>
<protein>
    <submittedName>
        <fullName evidence="2">Uncharacterized protein</fullName>
    </submittedName>
</protein>
<sequence>TMGRRDYRHREAKKPKRDARKLSTETVLPPPTTVEVIKKGKKEHKEE</sequence>
<reference evidence="2" key="1">
    <citation type="journal article" date="2014" name="Front. Microbiol.">
        <title>High frequency of phylogenetically diverse reductive dehalogenase-homologous genes in deep subseafloor sedimentary metagenomes.</title>
        <authorList>
            <person name="Kawai M."/>
            <person name="Futagami T."/>
            <person name="Toyoda A."/>
            <person name="Takaki Y."/>
            <person name="Nishi S."/>
            <person name="Hori S."/>
            <person name="Arai W."/>
            <person name="Tsubouchi T."/>
            <person name="Morono Y."/>
            <person name="Uchiyama I."/>
            <person name="Ito T."/>
            <person name="Fujiyama A."/>
            <person name="Inagaki F."/>
            <person name="Takami H."/>
        </authorList>
    </citation>
    <scope>NUCLEOTIDE SEQUENCE</scope>
    <source>
        <strain evidence="2">Expedition CK06-06</strain>
    </source>
</reference>
<evidence type="ECO:0000313" key="2">
    <source>
        <dbReference type="EMBL" id="GAI64289.1"/>
    </source>
</evidence>
<evidence type="ECO:0000256" key="1">
    <source>
        <dbReference type="SAM" id="MobiDB-lite"/>
    </source>
</evidence>
<accession>X1S922</accession>